<comment type="caution">
    <text evidence="1">The sequence shown here is derived from an EMBL/GenBank/DDBJ whole genome shotgun (WGS) entry which is preliminary data.</text>
</comment>
<gene>
    <name evidence="1" type="ORF">LIZ65_18845</name>
</gene>
<dbReference type="EMBL" id="JAJCIS010000023">
    <property type="protein sequence ID" value="MCB7389344.1"/>
    <property type="molecule type" value="Genomic_DNA"/>
</dbReference>
<keyword evidence="2" id="KW-1185">Reference proteome</keyword>
<dbReference type="RefSeq" id="WP_227183862.1">
    <property type="nucleotide sequence ID" value="NZ_JAJCIS010000023.1"/>
</dbReference>
<accession>A0ABS8DME5</accession>
<organism evidence="1 2">
    <name type="scientific">Bariatricus massiliensis</name>
    <dbReference type="NCBI Taxonomy" id="1745713"/>
    <lineage>
        <taxon>Bacteria</taxon>
        <taxon>Bacillati</taxon>
        <taxon>Bacillota</taxon>
        <taxon>Clostridia</taxon>
        <taxon>Lachnospirales</taxon>
        <taxon>Lachnospiraceae</taxon>
        <taxon>Bariatricus</taxon>
    </lineage>
</organism>
<dbReference type="Proteomes" id="UP001299546">
    <property type="component" value="Unassembled WGS sequence"/>
</dbReference>
<name>A0ABS8DME5_9FIRM</name>
<reference evidence="1 2" key="1">
    <citation type="submission" date="2021-10" db="EMBL/GenBank/DDBJ databases">
        <title>Collection of gut derived symbiotic bacterial strains cultured from healthy donors.</title>
        <authorList>
            <person name="Lin H."/>
            <person name="Littmann E."/>
            <person name="Kohout C."/>
            <person name="Pamer E.G."/>
        </authorList>
    </citation>
    <scope>NUCLEOTIDE SEQUENCE [LARGE SCALE GENOMIC DNA]</scope>
    <source>
        <strain evidence="1 2">DFI.1.165</strain>
    </source>
</reference>
<evidence type="ECO:0000313" key="2">
    <source>
        <dbReference type="Proteomes" id="UP001299546"/>
    </source>
</evidence>
<protein>
    <submittedName>
        <fullName evidence="1">Uncharacterized protein</fullName>
    </submittedName>
</protein>
<sequence>LLPNSYPKLLFKAVKLLFNVDKLMFLIEIEKMLPVNQEPQIGSYFYVRRRTERRFYETYF</sequence>
<proteinExistence type="predicted"/>
<feature type="non-terminal residue" evidence="1">
    <location>
        <position position="1"/>
    </location>
</feature>
<evidence type="ECO:0000313" key="1">
    <source>
        <dbReference type="EMBL" id="MCB7389344.1"/>
    </source>
</evidence>